<evidence type="ECO:0000313" key="3">
    <source>
        <dbReference type="Proteomes" id="UP000197019"/>
    </source>
</evidence>
<proteinExistence type="predicted"/>
<dbReference type="RefSeq" id="WP_088617872.1">
    <property type="nucleotide sequence ID" value="NZ_CP022129.1"/>
</dbReference>
<organism evidence="2 3">
    <name type="scientific">Methylovulum psychrotolerans</name>
    <dbReference type="NCBI Taxonomy" id="1704499"/>
    <lineage>
        <taxon>Bacteria</taxon>
        <taxon>Pseudomonadati</taxon>
        <taxon>Pseudomonadota</taxon>
        <taxon>Gammaproteobacteria</taxon>
        <taxon>Methylococcales</taxon>
        <taxon>Methylococcaceae</taxon>
        <taxon>Methylovulum</taxon>
    </lineage>
</organism>
<reference evidence="2 3" key="1">
    <citation type="submission" date="2017-06" db="EMBL/GenBank/DDBJ databases">
        <title>Genome Sequencing of the methanotroph Methylovulum psychrotolerants str. HV10-M2 isolated from a high-altitude environment.</title>
        <authorList>
            <person name="Mateos-Rivera A."/>
        </authorList>
    </citation>
    <scope>NUCLEOTIDE SEQUENCE [LARGE SCALE GENOMIC DNA]</scope>
    <source>
        <strain evidence="2 3">HV10_M2</strain>
    </source>
</reference>
<dbReference type="AlphaFoldDB" id="A0A1Z4BUW6"/>
<accession>A0A1Z4BUW6</accession>
<gene>
    <name evidence="2" type="ORF">CEK71_02305</name>
</gene>
<dbReference type="OrthoDB" id="5572104at2"/>
<keyword evidence="3" id="KW-1185">Reference proteome</keyword>
<sequence length="70" mass="8001">MSIIAEKIFAAVKTLPEQQAAEVLDFAEFLQAKMAQQPHGNREKALATLDRYRGLYDGTPFNREELHERP</sequence>
<name>A0A1Z4BUW6_9GAMM</name>
<protein>
    <recommendedName>
        <fullName evidence="1">DUF2281 domain-containing protein</fullName>
    </recommendedName>
</protein>
<dbReference type="InterPro" id="IPR018739">
    <property type="entry name" value="DUF2281"/>
</dbReference>
<evidence type="ECO:0000313" key="2">
    <source>
        <dbReference type="EMBL" id="ASF44989.1"/>
    </source>
</evidence>
<feature type="domain" description="DUF2281" evidence="1">
    <location>
        <begin position="8"/>
        <end position="58"/>
    </location>
</feature>
<dbReference type="KEGG" id="mpsy:CEK71_02305"/>
<dbReference type="EMBL" id="CP022129">
    <property type="protein sequence ID" value="ASF44989.1"/>
    <property type="molecule type" value="Genomic_DNA"/>
</dbReference>
<evidence type="ECO:0000259" key="1">
    <source>
        <dbReference type="Pfam" id="PF10047"/>
    </source>
</evidence>
<dbReference type="Pfam" id="PF10047">
    <property type="entry name" value="DUF2281"/>
    <property type="match status" value="1"/>
</dbReference>
<dbReference type="Proteomes" id="UP000197019">
    <property type="component" value="Chromosome"/>
</dbReference>